<organism evidence="2">
    <name type="scientific">gut metagenome</name>
    <dbReference type="NCBI Taxonomy" id="749906"/>
    <lineage>
        <taxon>unclassified sequences</taxon>
        <taxon>metagenomes</taxon>
        <taxon>organismal metagenomes</taxon>
    </lineage>
</organism>
<feature type="compositionally biased region" description="Basic and acidic residues" evidence="1">
    <location>
        <begin position="65"/>
        <end position="78"/>
    </location>
</feature>
<accession>J9FPI1</accession>
<dbReference type="EMBL" id="AMCI01009564">
    <property type="protein sequence ID" value="EJW89299.1"/>
    <property type="molecule type" value="Genomic_DNA"/>
</dbReference>
<name>J9FPI1_9ZZZZ</name>
<proteinExistence type="predicted"/>
<feature type="compositionally biased region" description="Basic and acidic residues" evidence="1">
    <location>
        <begin position="25"/>
        <end position="35"/>
    </location>
</feature>
<evidence type="ECO:0000256" key="1">
    <source>
        <dbReference type="SAM" id="MobiDB-lite"/>
    </source>
</evidence>
<reference evidence="2" key="1">
    <citation type="journal article" date="2012" name="PLoS ONE">
        <title>Gene sets for utilization of primary and secondary nutrition supplies in the distal gut of endangered iberian lynx.</title>
        <authorList>
            <person name="Alcaide M."/>
            <person name="Messina E."/>
            <person name="Richter M."/>
            <person name="Bargiela R."/>
            <person name="Peplies J."/>
            <person name="Huws S.A."/>
            <person name="Newbold C.J."/>
            <person name="Golyshin P.N."/>
            <person name="Simon M.A."/>
            <person name="Lopez G."/>
            <person name="Yakimov M.M."/>
            <person name="Ferrer M."/>
        </authorList>
    </citation>
    <scope>NUCLEOTIDE SEQUENCE</scope>
</reference>
<protein>
    <submittedName>
        <fullName evidence="2">Toprim domain protein</fullName>
    </submittedName>
</protein>
<comment type="caution">
    <text evidence="2">The sequence shown here is derived from an EMBL/GenBank/DDBJ whole genome shotgun (WGS) entry which is preliminary data.</text>
</comment>
<evidence type="ECO:0000313" key="2">
    <source>
        <dbReference type="EMBL" id="EJW89299.1"/>
    </source>
</evidence>
<gene>
    <name evidence="2" type="ORF">EVA_22594</name>
</gene>
<feature type="non-terminal residue" evidence="2">
    <location>
        <position position="78"/>
    </location>
</feature>
<dbReference type="AlphaFoldDB" id="J9FPI1"/>
<sequence>MEDDSPEDTAVPDGGCRTLRLVPGAREHGTRENRSGEGVSVRANGNGTGKPDGYTEEAAAPFDCPEPKPYRTTEKPFT</sequence>
<feature type="region of interest" description="Disordered" evidence="1">
    <location>
        <begin position="1"/>
        <end position="78"/>
    </location>
</feature>